<keyword evidence="5 14" id="KW-1003">Cell membrane</keyword>
<evidence type="ECO:0000256" key="4">
    <source>
        <dbReference type="ARBA" id="ARBA00017504"/>
    </source>
</evidence>
<proteinExistence type="inferred from homology"/>
<comment type="similarity">
    <text evidence="3 14 15">Belongs to the HemJ family.</text>
</comment>
<evidence type="ECO:0000256" key="2">
    <source>
        <dbReference type="ARBA" id="ARBA00005073"/>
    </source>
</evidence>
<keyword evidence="10 14" id="KW-0560">Oxidoreductase</keyword>
<dbReference type="GO" id="GO:0006782">
    <property type="term" value="P:protoporphyrinogen IX biosynthetic process"/>
    <property type="evidence" value="ECO:0007669"/>
    <property type="project" value="UniProtKB-UniRule"/>
</dbReference>
<keyword evidence="12 14" id="KW-0472">Membrane</keyword>
<dbReference type="RefSeq" id="WP_043104314.1">
    <property type="nucleotide sequence ID" value="NZ_JACHET010000001.1"/>
</dbReference>
<feature type="binding site" description="axial binding residue" evidence="14">
    <location>
        <position position="8"/>
    </location>
    <ligand>
        <name>heme</name>
        <dbReference type="ChEBI" id="CHEBI:30413"/>
    </ligand>
    <ligandPart>
        <name>Fe</name>
        <dbReference type="ChEBI" id="CHEBI:18248"/>
    </ligandPart>
</feature>
<gene>
    <name evidence="17" type="ORF">HNQ86_002346</name>
    <name evidence="16" type="ORF">LF63_0114520</name>
</gene>
<dbReference type="Proteomes" id="UP000029708">
    <property type="component" value="Unassembled WGS sequence"/>
</dbReference>
<evidence type="ECO:0000256" key="9">
    <source>
        <dbReference type="ARBA" id="ARBA00022989"/>
    </source>
</evidence>
<comment type="catalytic activity">
    <reaction evidence="13 14 15">
        <text>protoporphyrinogen IX + 3 A = protoporphyrin IX + 3 AH2</text>
        <dbReference type="Rhea" id="RHEA:62000"/>
        <dbReference type="ChEBI" id="CHEBI:13193"/>
        <dbReference type="ChEBI" id="CHEBI:17499"/>
        <dbReference type="ChEBI" id="CHEBI:57306"/>
        <dbReference type="ChEBI" id="CHEBI:57307"/>
    </reaction>
</comment>
<feature type="transmembrane region" description="Helical" evidence="14">
    <location>
        <begin position="82"/>
        <end position="101"/>
    </location>
</feature>
<dbReference type="HAMAP" id="MF_02239">
    <property type="entry name" value="HemJ"/>
    <property type="match status" value="1"/>
</dbReference>
<dbReference type="GO" id="GO:0005886">
    <property type="term" value="C:plasma membrane"/>
    <property type="evidence" value="ECO:0007669"/>
    <property type="project" value="UniProtKB-SubCell"/>
</dbReference>
<dbReference type="HOGENOM" id="CLU_125006_0_1_6"/>
<dbReference type="Proteomes" id="UP000560000">
    <property type="component" value="Unassembled WGS sequence"/>
</dbReference>
<dbReference type="GO" id="GO:0070818">
    <property type="term" value="F:protoporphyrinogen oxidase activity"/>
    <property type="evidence" value="ECO:0007669"/>
    <property type="project" value="UniProtKB-UniRule"/>
</dbReference>
<keyword evidence="6 14" id="KW-0349">Heme</keyword>
<keyword evidence="8 14" id="KW-0479">Metal-binding</keyword>
<dbReference type="PIRSF" id="PIRSF004638">
    <property type="entry name" value="UCP004638"/>
    <property type="match status" value="1"/>
</dbReference>
<name>A0A099CST4_9GAMM</name>
<evidence type="ECO:0000256" key="3">
    <source>
        <dbReference type="ARBA" id="ARBA00006501"/>
    </source>
</evidence>
<comment type="cofactor">
    <cofactor evidence="14 15">
        <name>heme b</name>
        <dbReference type="ChEBI" id="CHEBI:60344"/>
    </cofactor>
    <text evidence="14 15">Binds 1 heme b (iron(II)-protoporphyrin IX) group per subunit.</text>
</comment>
<dbReference type="PANTHER" id="PTHR40255:SF1">
    <property type="entry name" value="PROTOPORPHYRINOGEN IX OXIDASE"/>
    <property type="match status" value="1"/>
</dbReference>
<evidence type="ECO:0000313" key="17">
    <source>
        <dbReference type="EMBL" id="MBB6185001.1"/>
    </source>
</evidence>
<dbReference type="InterPro" id="IPR005265">
    <property type="entry name" value="HemJ-like"/>
</dbReference>
<feature type="transmembrane region" description="Helical" evidence="14">
    <location>
        <begin position="122"/>
        <end position="140"/>
    </location>
</feature>
<feature type="transmembrane region" description="Helical" evidence="14">
    <location>
        <begin position="48"/>
        <end position="70"/>
    </location>
</feature>
<dbReference type="PANTHER" id="PTHR40255">
    <property type="entry name" value="UPF0093 MEMBRANE PROTEIN SLR1790"/>
    <property type="match status" value="1"/>
</dbReference>
<dbReference type="EMBL" id="JROI01000016">
    <property type="protein sequence ID" value="KGI76761.1"/>
    <property type="molecule type" value="Genomic_DNA"/>
</dbReference>
<evidence type="ECO:0000256" key="12">
    <source>
        <dbReference type="ARBA" id="ARBA00023136"/>
    </source>
</evidence>
<evidence type="ECO:0000256" key="15">
    <source>
        <dbReference type="PIRNR" id="PIRNR004638"/>
    </source>
</evidence>
<feature type="transmembrane region" description="Helical" evidence="14">
    <location>
        <begin position="6"/>
        <end position="27"/>
    </location>
</feature>
<sequence>MLWLKAFHIIFVVTWFAGLFYLPRLFVYFVEAEEPAVRERLKVMQRRLLGITHIGGLLAVGFGLATMAWWLAHSPAYLMSGWWFHAKLGLVLLLIGYHGMLIKMVRDARRDALHWSSRALRIFNEIPAVLLIAIVILVVVKPG</sequence>
<evidence type="ECO:0000256" key="14">
    <source>
        <dbReference type="HAMAP-Rule" id="MF_02239"/>
    </source>
</evidence>
<dbReference type="Pfam" id="PF03653">
    <property type="entry name" value="UPF0093"/>
    <property type="match status" value="1"/>
</dbReference>
<dbReference type="GO" id="GO:0046872">
    <property type="term" value="F:metal ion binding"/>
    <property type="evidence" value="ECO:0007669"/>
    <property type="project" value="UniProtKB-UniRule"/>
</dbReference>
<keyword evidence="9 14" id="KW-1133">Transmembrane helix</keyword>
<comment type="subcellular location">
    <subcellularLocation>
        <location evidence="1 14">Cell membrane</location>
        <topology evidence="1 14">Multi-pass membrane protein</topology>
    </subcellularLocation>
</comment>
<dbReference type="STRING" id="1543381.LF63_0114520"/>
<evidence type="ECO:0000256" key="8">
    <source>
        <dbReference type="ARBA" id="ARBA00022723"/>
    </source>
</evidence>
<evidence type="ECO:0000256" key="5">
    <source>
        <dbReference type="ARBA" id="ARBA00022475"/>
    </source>
</evidence>
<dbReference type="OrthoDB" id="9800824at2"/>
<evidence type="ECO:0000313" key="16">
    <source>
        <dbReference type="EMBL" id="KGI76761.1"/>
    </source>
</evidence>
<comment type="pathway">
    <text evidence="2 14 15">Porphyrin-containing compound metabolism; protoporphyrin-IX biosynthesis; protoporphyrin-IX from protoporphyrinogen-IX: step 1/1.</text>
</comment>
<protein>
    <recommendedName>
        <fullName evidence="4 14">Protoporphyrinogen IX oxidase</fullName>
        <shortName evidence="14">PPO</shortName>
        <ecNumber evidence="14 15">1.3.99.-</ecNumber>
    </recommendedName>
</protein>
<keyword evidence="7 14" id="KW-0812">Transmembrane</keyword>
<feature type="binding site" description="axial binding residue" evidence="14">
    <location>
        <position position="87"/>
    </location>
    <ligand>
        <name>heme</name>
        <dbReference type="ChEBI" id="CHEBI:30413"/>
    </ligand>
    <ligandPart>
        <name>Fe</name>
        <dbReference type="ChEBI" id="CHEBI:18248"/>
    </ligandPart>
</feature>
<dbReference type="AlphaFoldDB" id="A0A099CST4"/>
<accession>A0A099CST4</accession>
<evidence type="ECO:0000256" key="10">
    <source>
        <dbReference type="ARBA" id="ARBA00023002"/>
    </source>
</evidence>
<keyword evidence="11 14" id="KW-0408">Iron</keyword>
<keyword evidence="18" id="KW-1185">Reference proteome</keyword>
<evidence type="ECO:0000256" key="13">
    <source>
        <dbReference type="ARBA" id="ARBA00048390"/>
    </source>
</evidence>
<evidence type="ECO:0000256" key="6">
    <source>
        <dbReference type="ARBA" id="ARBA00022617"/>
    </source>
</evidence>
<organism evidence="16 18">
    <name type="scientific">Oleiagrimonas soli</name>
    <dbReference type="NCBI Taxonomy" id="1543381"/>
    <lineage>
        <taxon>Bacteria</taxon>
        <taxon>Pseudomonadati</taxon>
        <taxon>Pseudomonadota</taxon>
        <taxon>Gammaproteobacteria</taxon>
        <taxon>Lysobacterales</taxon>
        <taxon>Rhodanobacteraceae</taxon>
        <taxon>Oleiagrimonas</taxon>
    </lineage>
</organism>
<evidence type="ECO:0000256" key="7">
    <source>
        <dbReference type="ARBA" id="ARBA00022692"/>
    </source>
</evidence>
<dbReference type="UniPathway" id="UPA00251">
    <property type="reaction ID" value="UER00324"/>
</dbReference>
<comment type="caution">
    <text evidence="16">The sequence shown here is derived from an EMBL/GenBank/DDBJ whole genome shotgun (WGS) entry which is preliminary data.</text>
</comment>
<dbReference type="EMBL" id="JACHET010000001">
    <property type="protein sequence ID" value="MBB6185001.1"/>
    <property type="molecule type" value="Genomic_DNA"/>
</dbReference>
<evidence type="ECO:0000256" key="1">
    <source>
        <dbReference type="ARBA" id="ARBA00004651"/>
    </source>
</evidence>
<dbReference type="EC" id="1.3.99.-" evidence="14 15"/>
<evidence type="ECO:0000256" key="11">
    <source>
        <dbReference type="ARBA" id="ARBA00023004"/>
    </source>
</evidence>
<comment type="function">
    <text evidence="14 15">Catalyzes the oxidation of protoporphyrinogen IX to protoporphyrin IX.</text>
</comment>
<evidence type="ECO:0000313" key="19">
    <source>
        <dbReference type="Proteomes" id="UP000560000"/>
    </source>
</evidence>
<evidence type="ECO:0000313" key="18">
    <source>
        <dbReference type="Proteomes" id="UP000029708"/>
    </source>
</evidence>
<reference evidence="17 19" key="2">
    <citation type="submission" date="2020-08" db="EMBL/GenBank/DDBJ databases">
        <title>Genomic Encyclopedia of Type Strains, Phase IV (KMG-IV): sequencing the most valuable type-strain genomes for metagenomic binning, comparative biology and taxonomic classification.</title>
        <authorList>
            <person name="Goeker M."/>
        </authorList>
    </citation>
    <scope>NUCLEOTIDE SEQUENCE [LARGE SCALE GENOMIC DNA]</scope>
    <source>
        <strain evidence="17 19">DSM 107085</strain>
    </source>
</reference>
<reference evidence="16 18" key="1">
    <citation type="submission" date="2014-09" db="EMBL/GenBank/DDBJ databases">
        <title>Xanthomonadaceae 3.5X direct submission.</title>
        <authorList>
            <person name="Fang T."/>
            <person name="Wang H."/>
        </authorList>
    </citation>
    <scope>NUCLEOTIDE SEQUENCE [LARGE SCALE GENOMIC DNA]</scope>
    <source>
        <strain evidence="16 18">3.5X</strain>
    </source>
</reference>
<comment type="subunit">
    <text evidence="14">Homodimer.</text>
</comment>